<protein>
    <submittedName>
        <fullName evidence="2">Uncharacterized protein</fullName>
    </submittedName>
</protein>
<evidence type="ECO:0000313" key="2">
    <source>
        <dbReference type="RefSeq" id="XP_059606074.1"/>
    </source>
</evidence>
<sequence>MAAADLEYRNKTWSAEGSKPNVSDARLAGPDSAPLLTEIPATFRQYSKSSQGGVLLSLNRSVYPGTSLRFDSATDCKLWRQERGHGSSDIPHSAYTNGVGLQSELGGPRVILVLPGCGCSTQTVKAPKMGMAAEGNLKHNDTIHMVTASRTSTCLFNSQPMMGMMWSP</sequence>
<feature type="region of interest" description="Disordered" evidence="1">
    <location>
        <begin position="1"/>
        <end position="25"/>
    </location>
</feature>
<dbReference type="RefSeq" id="XP_059606074.1">
    <property type="nucleotide sequence ID" value="XM_059747924.1"/>
</dbReference>
<dbReference type="GeneID" id="84591140"/>
<reference evidence="2" key="1">
    <citation type="submission" date="2025-02" db="EMBL/GenBank/DDBJ databases">
        <authorList>
            <consortium name="NCBI Genome Project"/>
        </authorList>
    </citation>
    <scope>NUCLEOTIDE SEQUENCE</scope>
</reference>
<dbReference type="KEGG" id="ang:An05g01580"/>
<accession>A0AAJ8BZB2</accession>
<organism evidence="2">
    <name type="scientific">Aspergillus niger</name>
    <dbReference type="NCBI Taxonomy" id="5061"/>
    <lineage>
        <taxon>Eukaryota</taxon>
        <taxon>Fungi</taxon>
        <taxon>Dikarya</taxon>
        <taxon>Ascomycota</taxon>
        <taxon>Pezizomycotina</taxon>
        <taxon>Eurotiomycetes</taxon>
        <taxon>Eurotiomycetidae</taxon>
        <taxon>Eurotiales</taxon>
        <taxon>Aspergillaceae</taxon>
        <taxon>Aspergillus</taxon>
        <taxon>Aspergillus subgen. Circumdati</taxon>
    </lineage>
</organism>
<reference evidence="2" key="2">
    <citation type="submission" date="2025-08" db="UniProtKB">
        <authorList>
            <consortium name="RefSeq"/>
        </authorList>
    </citation>
    <scope>IDENTIFICATION</scope>
</reference>
<feature type="compositionally biased region" description="Basic and acidic residues" evidence="1">
    <location>
        <begin position="1"/>
        <end position="10"/>
    </location>
</feature>
<gene>
    <name evidence="2" type="ORF">An05g01580</name>
</gene>
<dbReference type="AlphaFoldDB" id="A0AAJ8BZB2"/>
<proteinExistence type="predicted"/>
<evidence type="ECO:0000256" key="1">
    <source>
        <dbReference type="SAM" id="MobiDB-lite"/>
    </source>
</evidence>
<name>A0AAJ8BZB2_ASPNG</name>
<dbReference type="VEuPathDB" id="FungiDB:An05g01580"/>